<reference evidence="2 3" key="1">
    <citation type="submission" date="2024-02" db="EMBL/GenBank/DDBJ databases">
        <authorList>
            <person name="Chen Y."/>
            <person name="Shah S."/>
            <person name="Dougan E. K."/>
            <person name="Thang M."/>
            <person name="Chan C."/>
        </authorList>
    </citation>
    <scope>NUCLEOTIDE SEQUENCE [LARGE SCALE GENOMIC DNA]</scope>
</reference>
<keyword evidence="3" id="KW-1185">Reference proteome</keyword>
<evidence type="ECO:0000256" key="1">
    <source>
        <dbReference type="SAM" id="MobiDB-lite"/>
    </source>
</evidence>
<protein>
    <submittedName>
        <fullName evidence="2">Uncharacterized protein</fullName>
    </submittedName>
</protein>
<accession>A0ABP0NYM7</accession>
<dbReference type="Proteomes" id="UP001642484">
    <property type="component" value="Unassembled WGS sequence"/>
</dbReference>
<dbReference type="Gene3D" id="2.40.70.10">
    <property type="entry name" value="Acid Proteases"/>
    <property type="match status" value="1"/>
</dbReference>
<sequence>MSAAASTSDSTGLRSFSGDSEDAKEYKRWKVWVSNKLLTIADKVPEHARGAYVYTLLSGKALECVEHLDPSSYQKKDGEKIIFERLDQRFPQKDASDKMSEVLTEVFAVKSHEGESLKAWISRATELFDRCQRKVNVNFPEEARGWMILHRSGLSDEQKAVVLARSLGVLKREEIGRAMRSCYPDFVVGKRRAAGISLVEDSLPPEDDIAADEEFDELEQFLAEHQGKESAAAMVVEEHFIAMIDILPSSWRSLQWLREKQQKCSPTAEEQLLVSSPGFGVLDSGCGRSIIGWDTLQEFKDLWKARQMEIPEPFSEVNHFKYGNGHKEMSKQAIRVPVHLGGRVGTIKAAIVQGQAPLLISRSALKTLKATINFETNELTVFDDRVVIPLATNQAGQYTVDLLGNPEGPNSAFEEIMMTTAIDQVSAPTLDVSGSDPPAMSSIETNNEKLMAPDAGKAKYRHALPPHVLRCQTEFLYTPQEECLVLESLPKHHLRQLEAIVRETLAVQPHDKSQQSHDHGKTLLVAEVFSPPRFSPVVEQMGFASRSYDLLNGYDFRRAADRKQEAASCAACPSCPEQKCQEVLMAKADLGEKTDEEKLIEENPTSGSDLKTASSYGPVRSRSRVAMKSGPAALFRPRPMLQDDFVDLMTEVVPRLITEHIDKSSAVNWEPDPDSMQDVSSGPSSGSGLKRSADSQVATEEPPAVRPKTDDTQDSKMAWTSDDAAKLQELLQKAAANGVHPLAALEKTGRHFQDDGFELVTTGGMSDTDGSMGYYVKEMMPVPLPSSSLDPAPTYLPAGVKSLTQWSQSIIGFGKFKGKGMSYADLINAGTEETKGYIKWCKSRQSSAGGELADLANFLVQHEAEQCKSGISLGEVIAGTSTRRVFKS</sequence>
<evidence type="ECO:0000313" key="2">
    <source>
        <dbReference type="EMBL" id="CAK9067550.1"/>
    </source>
</evidence>
<gene>
    <name evidence="2" type="ORF">CCMP2556_LOCUS33193</name>
</gene>
<feature type="compositionally biased region" description="Polar residues" evidence="1">
    <location>
        <begin position="677"/>
        <end position="687"/>
    </location>
</feature>
<feature type="region of interest" description="Disordered" evidence="1">
    <location>
        <begin position="594"/>
        <end position="623"/>
    </location>
</feature>
<proteinExistence type="predicted"/>
<feature type="compositionally biased region" description="Polar residues" evidence="1">
    <location>
        <begin position="603"/>
        <end position="615"/>
    </location>
</feature>
<evidence type="ECO:0000313" key="3">
    <source>
        <dbReference type="Proteomes" id="UP001642484"/>
    </source>
</evidence>
<organism evidence="2 3">
    <name type="scientific">Durusdinium trenchii</name>
    <dbReference type="NCBI Taxonomy" id="1381693"/>
    <lineage>
        <taxon>Eukaryota</taxon>
        <taxon>Sar</taxon>
        <taxon>Alveolata</taxon>
        <taxon>Dinophyceae</taxon>
        <taxon>Suessiales</taxon>
        <taxon>Symbiodiniaceae</taxon>
        <taxon>Durusdinium</taxon>
    </lineage>
</organism>
<name>A0ABP0NYM7_9DINO</name>
<dbReference type="EMBL" id="CAXAMN010022239">
    <property type="protein sequence ID" value="CAK9067550.1"/>
    <property type="molecule type" value="Genomic_DNA"/>
</dbReference>
<comment type="caution">
    <text evidence="2">The sequence shown here is derived from an EMBL/GenBank/DDBJ whole genome shotgun (WGS) entry which is preliminary data.</text>
</comment>
<feature type="region of interest" description="Disordered" evidence="1">
    <location>
        <begin position="664"/>
        <end position="716"/>
    </location>
</feature>
<dbReference type="InterPro" id="IPR021109">
    <property type="entry name" value="Peptidase_aspartic_dom_sf"/>
</dbReference>